<dbReference type="InterPro" id="IPR036097">
    <property type="entry name" value="HisK_dim/P_sf"/>
</dbReference>
<dbReference type="Pfam" id="PF00672">
    <property type="entry name" value="HAMP"/>
    <property type="match status" value="1"/>
</dbReference>
<dbReference type="Gene3D" id="6.10.340.10">
    <property type="match status" value="1"/>
</dbReference>
<keyword evidence="10 11" id="KW-0472">Membrane</keyword>
<proteinExistence type="predicted"/>
<evidence type="ECO:0000256" key="10">
    <source>
        <dbReference type="ARBA" id="ARBA00023136"/>
    </source>
</evidence>
<dbReference type="Gene3D" id="3.30.565.10">
    <property type="entry name" value="Histidine kinase-like ATPase, C-terminal domain"/>
    <property type="match status" value="1"/>
</dbReference>
<dbReference type="AlphaFoldDB" id="A0A1D8ABW6"/>
<dbReference type="InterPro" id="IPR004358">
    <property type="entry name" value="Sig_transdc_His_kin-like_C"/>
</dbReference>
<dbReference type="OrthoDB" id="9815202at2"/>
<dbReference type="GO" id="GO:0000155">
    <property type="term" value="F:phosphorelay sensor kinase activity"/>
    <property type="evidence" value="ECO:0007669"/>
    <property type="project" value="InterPro"/>
</dbReference>
<dbReference type="InterPro" id="IPR005467">
    <property type="entry name" value="His_kinase_dom"/>
</dbReference>
<evidence type="ECO:0000256" key="1">
    <source>
        <dbReference type="ARBA" id="ARBA00000085"/>
    </source>
</evidence>
<dbReference type="InterPro" id="IPR003594">
    <property type="entry name" value="HATPase_dom"/>
</dbReference>
<keyword evidence="4" id="KW-0597">Phosphoprotein</keyword>
<dbReference type="InterPro" id="IPR036890">
    <property type="entry name" value="HATPase_C_sf"/>
</dbReference>
<comment type="catalytic activity">
    <reaction evidence="1">
        <text>ATP + protein L-histidine = ADP + protein N-phospho-L-histidine.</text>
        <dbReference type="EC" id="2.7.13.3"/>
    </reaction>
</comment>
<organism evidence="14 15">
    <name type="scientific">Novosphingobium resinovorum</name>
    <dbReference type="NCBI Taxonomy" id="158500"/>
    <lineage>
        <taxon>Bacteria</taxon>
        <taxon>Pseudomonadati</taxon>
        <taxon>Pseudomonadota</taxon>
        <taxon>Alphaproteobacteria</taxon>
        <taxon>Sphingomonadales</taxon>
        <taxon>Sphingomonadaceae</taxon>
        <taxon>Novosphingobium</taxon>
    </lineage>
</organism>
<keyword evidence="14" id="KW-0614">Plasmid</keyword>
<dbReference type="SUPFAM" id="SSF55874">
    <property type="entry name" value="ATPase domain of HSP90 chaperone/DNA topoisomerase II/histidine kinase"/>
    <property type="match status" value="1"/>
</dbReference>
<dbReference type="CDD" id="cd00082">
    <property type="entry name" value="HisKA"/>
    <property type="match status" value="1"/>
</dbReference>
<keyword evidence="7 14" id="KW-0418">Kinase</keyword>
<evidence type="ECO:0000313" key="15">
    <source>
        <dbReference type="Proteomes" id="UP000094626"/>
    </source>
</evidence>
<dbReference type="GO" id="GO:0005886">
    <property type="term" value="C:plasma membrane"/>
    <property type="evidence" value="ECO:0007669"/>
    <property type="project" value="TreeGrafter"/>
</dbReference>
<feature type="transmembrane region" description="Helical" evidence="11">
    <location>
        <begin position="177"/>
        <end position="200"/>
    </location>
</feature>
<dbReference type="PANTHER" id="PTHR45436">
    <property type="entry name" value="SENSOR HISTIDINE KINASE YKOH"/>
    <property type="match status" value="1"/>
</dbReference>
<evidence type="ECO:0000313" key="14">
    <source>
        <dbReference type="EMBL" id="AOR79602.1"/>
    </source>
</evidence>
<evidence type="ECO:0000256" key="5">
    <source>
        <dbReference type="ARBA" id="ARBA00022679"/>
    </source>
</evidence>
<keyword evidence="6 11" id="KW-0812">Transmembrane</keyword>
<dbReference type="Pfam" id="PF00512">
    <property type="entry name" value="HisKA"/>
    <property type="match status" value="1"/>
</dbReference>
<feature type="domain" description="Histidine kinase" evidence="12">
    <location>
        <begin position="259"/>
        <end position="470"/>
    </location>
</feature>
<reference evidence="15" key="1">
    <citation type="journal article" date="2017" name="J. Biotechnol.">
        <title>Complete genome sequence of Novosphingobium resinovorum SA1, a versatile xenobiotic-degrading bacterium capable of utilizing sulfanilic acid.</title>
        <authorList>
            <person name="Hegedus B."/>
            <person name="Kos P.B."/>
            <person name="Balint B."/>
            <person name="Maroti G."/>
            <person name="Gan H.M."/>
            <person name="Perei K."/>
            <person name="Rakhely G."/>
        </authorList>
    </citation>
    <scope>NUCLEOTIDE SEQUENCE [LARGE SCALE GENOMIC DNA]</scope>
    <source>
        <strain evidence="15">SA1</strain>
    </source>
</reference>
<dbReference type="EC" id="2.7.13.3" evidence="3"/>
<gene>
    <name evidence="14" type="ORF">BES08_22675</name>
</gene>
<dbReference type="CDD" id="cd00075">
    <property type="entry name" value="HATPase"/>
    <property type="match status" value="1"/>
</dbReference>
<keyword evidence="15" id="KW-1185">Reference proteome</keyword>
<evidence type="ECO:0000256" key="11">
    <source>
        <dbReference type="SAM" id="Phobius"/>
    </source>
</evidence>
<evidence type="ECO:0000256" key="3">
    <source>
        <dbReference type="ARBA" id="ARBA00012438"/>
    </source>
</evidence>
<name>A0A1D8ABW6_9SPHN</name>
<dbReference type="Proteomes" id="UP000094626">
    <property type="component" value="Plasmid pSA1"/>
</dbReference>
<dbReference type="SUPFAM" id="SSF158472">
    <property type="entry name" value="HAMP domain-like"/>
    <property type="match status" value="1"/>
</dbReference>
<keyword evidence="5" id="KW-0808">Transferase</keyword>
<feature type="transmembrane region" description="Helical" evidence="11">
    <location>
        <begin position="20"/>
        <end position="43"/>
    </location>
</feature>
<evidence type="ECO:0000259" key="12">
    <source>
        <dbReference type="PROSITE" id="PS50109"/>
    </source>
</evidence>
<protein>
    <recommendedName>
        <fullName evidence="3">histidine kinase</fullName>
        <ecNumber evidence="3">2.7.13.3</ecNumber>
    </recommendedName>
</protein>
<dbReference type="InterPro" id="IPR003660">
    <property type="entry name" value="HAMP_dom"/>
</dbReference>
<dbReference type="PROSITE" id="PS50885">
    <property type="entry name" value="HAMP"/>
    <property type="match status" value="1"/>
</dbReference>
<evidence type="ECO:0000256" key="2">
    <source>
        <dbReference type="ARBA" id="ARBA00004370"/>
    </source>
</evidence>
<dbReference type="RefSeq" id="WP_069709465.1">
    <property type="nucleotide sequence ID" value="NZ_CP017076.1"/>
</dbReference>
<keyword evidence="9" id="KW-0902">Two-component regulatory system</keyword>
<dbReference type="SMART" id="SM00387">
    <property type="entry name" value="HATPase_c"/>
    <property type="match status" value="1"/>
</dbReference>
<dbReference type="InterPro" id="IPR050428">
    <property type="entry name" value="TCS_sensor_his_kinase"/>
</dbReference>
<dbReference type="SMART" id="SM00304">
    <property type="entry name" value="HAMP"/>
    <property type="match status" value="1"/>
</dbReference>
<sequence length="475" mass="51207">MTERSGRRRRLSLPRTIPGLVLVVAAASALITAALGGLTYWFVHEEIERQIDHRVDIETRALLEYEREHGFDALIEAVRIRDLASKPGTVGYLDDEPGDDERSMGYAVVDAAGHRRAGRLDARMPPPGWSEFVPFVRPDGTPAIAQGINARLSNGGRLLVAADRTIVDRMDFVLLRLFIAAVALLMLASVGTTLAFGVTIRRRLRAMESRASAIMAGDMTQRMPVHGGADELDGLATVLNRMLDRISTLLSNLREVSSGLAHDLRTPLSRVSAKLEKAAALATDPAQRDLLDAASDDTDELIGLFASLLAITEIDGKLVRKRFVPVDVADAVREIAEAHRPSLEDAGLRLELSIEPATVHGDKALIQRIVANLLDNALVHAHPGRSVSVTSLTEGRETVIRVADDGPGVPLKDQPRIFERLVRLDTNRGSPGHGLGLSMVQAIAAAHDGTARIVAGPPGMVVEIRLPAGDDDAEV</sequence>
<evidence type="ECO:0000256" key="8">
    <source>
        <dbReference type="ARBA" id="ARBA00022989"/>
    </source>
</evidence>
<accession>A0A1D8ABW6</accession>
<dbReference type="PROSITE" id="PS50109">
    <property type="entry name" value="HIS_KIN"/>
    <property type="match status" value="1"/>
</dbReference>
<keyword evidence="8 11" id="KW-1133">Transmembrane helix</keyword>
<evidence type="ECO:0000259" key="13">
    <source>
        <dbReference type="PROSITE" id="PS50885"/>
    </source>
</evidence>
<evidence type="ECO:0000256" key="7">
    <source>
        <dbReference type="ARBA" id="ARBA00022777"/>
    </source>
</evidence>
<dbReference type="Pfam" id="PF02518">
    <property type="entry name" value="HATPase_c"/>
    <property type="match status" value="1"/>
</dbReference>
<dbReference type="EMBL" id="CP017076">
    <property type="protein sequence ID" value="AOR79602.1"/>
    <property type="molecule type" value="Genomic_DNA"/>
</dbReference>
<evidence type="ECO:0000256" key="4">
    <source>
        <dbReference type="ARBA" id="ARBA00022553"/>
    </source>
</evidence>
<dbReference type="PRINTS" id="PR00344">
    <property type="entry name" value="BCTRLSENSOR"/>
</dbReference>
<geneLocation type="plasmid" evidence="14 15">
    <name>pSA1</name>
</geneLocation>
<dbReference type="KEGG" id="nre:BES08_22675"/>
<feature type="domain" description="HAMP" evidence="13">
    <location>
        <begin position="198"/>
        <end position="251"/>
    </location>
</feature>
<comment type="subcellular location">
    <subcellularLocation>
        <location evidence="2">Membrane</location>
    </subcellularLocation>
</comment>
<evidence type="ECO:0000256" key="9">
    <source>
        <dbReference type="ARBA" id="ARBA00023012"/>
    </source>
</evidence>
<dbReference type="CDD" id="cd06225">
    <property type="entry name" value="HAMP"/>
    <property type="match status" value="1"/>
</dbReference>
<dbReference type="Gene3D" id="1.10.287.130">
    <property type="match status" value="1"/>
</dbReference>
<dbReference type="InterPro" id="IPR003661">
    <property type="entry name" value="HisK_dim/P_dom"/>
</dbReference>
<evidence type="ECO:0000256" key="6">
    <source>
        <dbReference type="ARBA" id="ARBA00022692"/>
    </source>
</evidence>
<dbReference type="SMART" id="SM00388">
    <property type="entry name" value="HisKA"/>
    <property type="match status" value="1"/>
</dbReference>
<dbReference type="PANTHER" id="PTHR45436:SF8">
    <property type="entry name" value="HISTIDINE KINASE"/>
    <property type="match status" value="1"/>
</dbReference>
<dbReference type="SUPFAM" id="SSF47384">
    <property type="entry name" value="Homodimeric domain of signal transducing histidine kinase"/>
    <property type="match status" value="1"/>
</dbReference>